<evidence type="ECO:0000313" key="2">
    <source>
        <dbReference type="EMBL" id="RMA43225.1"/>
    </source>
</evidence>
<dbReference type="EMBL" id="RCNT01000002">
    <property type="protein sequence ID" value="RMA43225.1"/>
    <property type="molecule type" value="Genomic_DNA"/>
</dbReference>
<dbReference type="PANTHER" id="PTHR43283">
    <property type="entry name" value="BETA-LACTAMASE-RELATED"/>
    <property type="match status" value="1"/>
</dbReference>
<dbReference type="Proteomes" id="UP000281343">
    <property type="component" value="Unassembled WGS sequence"/>
</dbReference>
<gene>
    <name evidence="2" type="ORF">D9R08_06300</name>
</gene>
<accession>A0A3L9Y6Y2</accession>
<evidence type="ECO:0000313" key="3">
    <source>
        <dbReference type="Proteomes" id="UP000281343"/>
    </source>
</evidence>
<dbReference type="Gene3D" id="3.40.710.10">
    <property type="entry name" value="DD-peptidase/beta-lactamase superfamily"/>
    <property type="match status" value="1"/>
</dbReference>
<dbReference type="InterPro" id="IPR012338">
    <property type="entry name" value="Beta-lactam/transpept-like"/>
</dbReference>
<sequence length="290" mass="30770">MTEMHWARLDADRTLTTGGDPGAVFPFWSFTKTVIAATALSLAETGRIALDATLPGAPYTLRQLLRHTSGLPDYGLLPSYHDAVARGDTSWAFSDVLARSLAHTPAQDPQSQWRYSNIGYRFALSHMETETGHRLGDLIRTMFTIPLGSTTLRLAPSPGGFAGIHWPEGRGYDPGWVYHRCLIGTSTDAARLLRLILAAHPGMGSDPVQLGDGPPGRPWTHIAYGTGVMCGRMGPAGSATGHSGLGPFSATAVYHFPDLAGAPTVAAFTTGAHEGPAEQAAVDIARGRVT</sequence>
<proteinExistence type="predicted"/>
<feature type="domain" description="Beta-lactamase-related" evidence="1">
    <location>
        <begin position="20"/>
        <end position="276"/>
    </location>
</feature>
<organism evidence="2 3">
    <name type="scientific">Rhodophyticola porphyridii</name>
    <dbReference type="NCBI Taxonomy" id="1852017"/>
    <lineage>
        <taxon>Bacteria</taxon>
        <taxon>Pseudomonadati</taxon>
        <taxon>Pseudomonadota</taxon>
        <taxon>Alphaproteobacteria</taxon>
        <taxon>Rhodobacterales</taxon>
        <taxon>Roseobacteraceae</taxon>
        <taxon>Rhodophyticola</taxon>
    </lineage>
</organism>
<dbReference type="SUPFAM" id="SSF56601">
    <property type="entry name" value="beta-lactamase/transpeptidase-like"/>
    <property type="match status" value="1"/>
</dbReference>
<dbReference type="RefSeq" id="WP_121897159.1">
    <property type="nucleotide sequence ID" value="NZ_RCNT01000002.1"/>
</dbReference>
<dbReference type="Pfam" id="PF00144">
    <property type="entry name" value="Beta-lactamase"/>
    <property type="match status" value="1"/>
</dbReference>
<dbReference type="GO" id="GO:0016787">
    <property type="term" value="F:hydrolase activity"/>
    <property type="evidence" value="ECO:0007669"/>
    <property type="project" value="UniProtKB-KW"/>
</dbReference>
<keyword evidence="3" id="KW-1185">Reference proteome</keyword>
<reference evidence="2 3" key="1">
    <citation type="submission" date="2018-10" db="EMBL/GenBank/DDBJ databases">
        <authorList>
            <person name="Jung H.S."/>
            <person name="Jeon C.O."/>
        </authorList>
    </citation>
    <scope>NUCLEOTIDE SEQUENCE [LARGE SCALE GENOMIC DNA]</scope>
    <source>
        <strain evidence="2 3">MA-7-27</strain>
    </source>
</reference>
<keyword evidence="2" id="KW-0378">Hydrolase</keyword>
<protein>
    <submittedName>
        <fullName evidence="2">Class A beta-lactamase-related serine hydrolase</fullName>
    </submittedName>
</protein>
<dbReference type="OrthoDB" id="9814204at2"/>
<dbReference type="AlphaFoldDB" id="A0A3L9Y6Y2"/>
<name>A0A3L9Y6Y2_9RHOB</name>
<evidence type="ECO:0000259" key="1">
    <source>
        <dbReference type="Pfam" id="PF00144"/>
    </source>
</evidence>
<dbReference type="InterPro" id="IPR001466">
    <property type="entry name" value="Beta-lactam-related"/>
</dbReference>
<comment type="caution">
    <text evidence="2">The sequence shown here is derived from an EMBL/GenBank/DDBJ whole genome shotgun (WGS) entry which is preliminary data.</text>
</comment>
<dbReference type="InterPro" id="IPR050789">
    <property type="entry name" value="Diverse_Enzym_Activities"/>
</dbReference>